<reference evidence="1" key="1">
    <citation type="submission" date="2019-08" db="EMBL/GenBank/DDBJ databases">
        <authorList>
            <person name="Kucharzyk K."/>
            <person name="Murdoch R.W."/>
            <person name="Higgins S."/>
            <person name="Loffler F."/>
        </authorList>
    </citation>
    <scope>NUCLEOTIDE SEQUENCE</scope>
</reference>
<accession>A0A645JCS5</accession>
<sequence length="76" mass="8703">MTDESHLRAAGDKGLDVFAVPVLRWQFLDQVQKLGNFIEVALRQTCNFVGYSPIWAVLRDERDCSVCDQFIQEALE</sequence>
<protein>
    <submittedName>
        <fullName evidence="1">Uncharacterized protein</fullName>
    </submittedName>
</protein>
<dbReference type="AlphaFoldDB" id="A0A645JCS5"/>
<comment type="caution">
    <text evidence="1">The sequence shown here is derived from an EMBL/GenBank/DDBJ whole genome shotgun (WGS) entry which is preliminary data.</text>
</comment>
<name>A0A645JCS5_9ZZZZ</name>
<gene>
    <name evidence="1" type="ORF">SDC9_208603</name>
</gene>
<proteinExistence type="predicted"/>
<evidence type="ECO:0000313" key="1">
    <source>
        <dbReference type="EMBL" id="MPN60870.1"/>
    </source>
</evidence>
<organism evidence="1">
    <name type="scientific">bioreactor metagenome</name>
    <dbReference type="NCBI Taxonomy" id="1076179"/>
    <lineage>
        <taxon>unclassified sequences</taxon>
        <taxon>metagenomes</taxon>
        <taxon>ecological metagenomes</taxon>
    </lineage>
</organism>
<dbReference type="EMBL" id="VSSQ01136672">
    <property type="protein sequence ID" value="MPN60870.1"/>
    <property type="molecule type" value="Genomic_DNA"/>
</dbReference>